<evidence type="ECO:0000313" key="1">
    <source>
        <dbReference type="EMBL" id="EKN16205.1"/>
    </source>
</evidence>
<dbReference type="HOGENOM" id="CLU_3274018_0_0_10"/>
<evidence type="ECO:0000313" key="2">
    <source>
        <dbReference type="Proteomes" id="UP000006271"/>
    </source>
</evidence>
<comment type="caution">
    <text evidence="1">The sequence shown here is derived from an EMBL/GenBank/DDBJ whole genome shotgun (WGS) entry which is preliminary data.</text>
</comment>
<dbReference type="AlphaFoldDB" id="K5ZY04"/>
<accession>K5ZY04</accession>
<name>K5ZY04_9BACT</name>
<proteinExistence type="predicted"/>
<gene>
    <name evidence="1" type="ORF">HMPREF1060_00843</name>
</gene>
<reference evidence="1 2" key="1">
    <citation type="submission" date="2012-02" db="EMBL/GenBank/DDBJ databases">
        <title>The Genome Sequence of Parabacteroides merdae CL03T12C32.</title>
        <authorList>
            <consortium name="The Broad Institute Genome Sequencing Platform"/>
            <person name="Earl A."/>
            <person name="Ward D."/>
            <person name="Feldgarden M."/>
            <person name="Gevers D."/>
            <person name="Zitomersky N.L."/>
            <person name="Coyne M.J."/>
            <person name="Comstock L.E."/>
            <person name="Young S.K."/>
            <person name="Zeng Q."/>
            <person name="Gargeya S."/>
            <person name="Fitzgerald M."/>
            <person name="Haas B."/>
            <person name="Abouelleil A."/>
            <person name="Alvarado L."/>
            <person name="Arachchi H.M."/>
            <person name="Berlin A."/>
            <person name="Chapman S.B."/>
            <person name="Gearin G."/>
            <person name="Goldberg J."/>
            <person name="Griggs A."/>
            <person name="Gujja S."/>
            <person name="Hansen M."/>
            <person name="Heiman D."/>
            <person name="Howarth C."/>
            <person name="Larimer J."/>
            <person name="Lui A."/>
            <person name="MacDonald P.J.P."/>
            <person name="McCowen C."/>
            <person name="Montmayeur A."/>
            <person name="Murphy C."/>
            <person name="Neiman D."/>
            <person name="Pearson M."/>
            <person name="Priest M."/>
            <person name="Roberts A."/>
            <person name="Saif S."/>
            <person name="Shea T."/>
            <person name="Sisk P."/>
            <person name="Stolte C."/>
            <person name="Sykes S."/>
            <person name="Wortman J."/>
            <person name="Nusbaum C."/>
            <person name="Birren B."/>
        </authorList>
    </citation>
    <scope>NUCLEOTIDE SEQUENCE [LARGE SCALE GENOMIC DNA]</scope>
    <source>
        <strain evidence="1 2">CL03T12C32</strain>
    </source>
</reference>
<protein>
    <submittedName>
        <fullName evidence="1">Uncharacterized protein</fullName>
    </submittedName>
</protein>
<sequence>MIRDGFLSHIRRLNEEDSRLSDEGVGRIWPKDTQSISENNS</sequence>
<dbReference type="Proteomes" id="UP000006271">
    <property type="component" value="Unassembled WGS sequence"/>
</dbReference>
<organism evidence="1 2">
    <name type="scientific">Parabacteroides merdae CL03T12C32</name>
    <dbReference type="NCBI Taxonomy" id="999420"/>
    <lineage>
        <taxon>Bacteria</taxon>
        <taxon>Pseudomonadati</taxon>
        <taxon>Bacteroidota</taxon>
        <taxon>Bacteroidia</taxon>
        <taxon>Bacteroidales</taxon>
        <taxon>Tannerellaceae</taxon>
        <taxon>Parabacteroides</taxon>
    </lineage>
</organism>
<dbReference type="EMBL" id="AGZQ01000002">
    <property type="protein sequence ID" value="EKN16205.1"/>
    <property type="molecule type" value="Genomic_DNA"/>
</dbReference>